<protein>
    <submittedName>
        <fullName evidence="2">Uncharacterized protein</fullName>
    </submittedName>
</protein>
<dbReference type="Proteomes" id="UP000000763">
    <property type="component" value="Chromosome 3"/>
</dbReference>
<reference evidence="3" key="1">
    <citation type="journal article" date="2005" name="Nature">
        <title>The map-based sequence of the rice genome.</title>
        <authorList>
            <consortium name="International rice genome sequencing project (IRGSP)"/>
            <person name="Matsumoto T."/>
            <person name="Wu J."/>
            <person name="Kanamori H."/>
            <person name="Katayose Y."/>
            <person name="Fujisawa M."/>
            <person name="Namiki N."/>
            <person name="Mizuno H."/>
            <person name="Yamamoto K."/>
            <person name="Antonio B.A."/>
            <person name="Baba T."/>
            <person name="Sakata K."/>
            <person name="Nagamura Y."/>
            <person name="Aoki H."/>
            <person name="Arikawa K."/>
            <person name="Arita K."/>
            <person name="Bito T."/>
            <person name="Chiden Y."/>
            <person name="Fujitsuka N."/>
            <person name="Fukunaka R."/>
            <person name="Hamada M."/>
            <person name="Harada C."/>
            <person name="Hayashi A."/>
            <person name="Hijishita S."/>
            <person name="Honda M."/>
            <person name="Hosokawa S."/>
            <person name="Ichikawa Y."/>
            <person name="Idonuma A."/>
            <person name="Iijima M."/>
            <person name="Ikeda M."/>
            <person name="Ikeno M."/>
            <person name="Ito K."/>
            <person name="Ito S."/>
            <person name="Ito T."/>
            <person name="Ito Y."/>
            <person name="Ito Y."/>
            <person name="Iwabuchi A."/>
            <person name="Kamiya K."/>
            <person name="Karasawa W."/>
            <person name="Kurita K."/>
            <person name="Katagiri S."/>
            <person name="Kikuta A."/>
            <person name="Kobayashi H."/>
            <person name="Kobayashi N."/>
            <person name="Machita K."/>
            <person name="Maehara T."/>
            <person name="Masukawa M."/>
            <person name="Mizubayashi T."/>
            <person name="Mukai Y."/>
            <person name="Nagasaki H."/>
            <person name="Nagata Y."/>
            <person name="Naito S."/>
            <person name="Nakashima M."/>
            <person name="Nakama Y."/>
            <person name="Nakamichi Y."/>
            <person name="Nakamura M."/>
            <person name="Meguro A."/>
            <person name="Negishi M."/>
            <person name="Ohta I."/>
            <person name="Ohta T."/>
            <person name="Okamoto M."/>
            <person name="Ono N."/>
            <person name="Saji S."/>
            <person name="Sakaguchi M."/>
            <person name="Sakai K."/>
            <person name="Shibata M."/>
            <person name="Shimokawa T."/>
            <person name="Song J."/>
            <person name="Takazaki Y."/>
            <person name="Terasawa K."/>
            <person name="Tsugane M."/>
            <person name="Tsuji K."/>
            <person name="Ueda S."/>
            <person name="Waki K."/>
            <person name="Yamagata H."/>
            <person name="Yamamoto M."/>
            <person name="Yamamoto S."/>
            <person name="Yamane H."/>
            <person name="Yoshiki S."/>
            <person name="Yoshihara R."/>
            <person name="Yukawa K."/>
            <person name="Zhong H."/>
            <person name="Yano M."/>
            <person name="Yuan Q."/>
            <person name="Ouyang S."/>
            <person name="Liu J."/>
            <person name="Jones K.M."/>
            <person name="Gansberger K."/>
            <person name="Moffat K."/>
            <person name="Hill J."/>
            <person name="Bera J."/>
            <person name="Fadrosh D."/>
            <person name="Jin S."/>
            <person name="Johri S."/>
            <person name="Kim M."/>
            <person name="Overton L."/>
            <person name="Reardon M."/>
            <person name="Tsitrin T."/>
            <person name="Vuong H."/>
            <person name="Weaver B."/>
            <person name="Ciecko A."/>
            <person name="Tallon L."/>
            <person name="Jackson J."/>
            <person name="Pai G."/>
            <person name="Aken S.V."/>
            <person name="Utterback T."/>
            <person name="Reidmuller S."/>
            <person name="Feldblyum T."/>
            <person name="Hsiao J."/>
            <person name="Zismann V."/>
            <person name="Iobst S."/>
            <person name="de Vazeille A.R."/>
            <person name="Buell C.R."/>
            <person name="Ying K."/>
            <person name="Li Y."/>
            <person name="Lu T."/>
            <person name="Huang Y."/>
            <person name="Zhao Q."/>
            <person name="Feng Q."/>
            <person name="Zhang L."/>
            <person name="Zhu J."/>
            <person name="Weng Q."/>
            <person name="Mu J."/>
            <person name="Lu Y."/>
            <person name="Fan D."/>
            <person name="Liu Y."/>
            <person name="Guan J."/>
            <person name="Zhang Y."/>
            <person name="Yu S."/>
            <person name="Liu X."/>
            <person name="Zhang Y."/>
            <person name="Hong G."/>
            <person name="Han B."/>
            <person name="Choisne N."/>
            <person name="Demange N."/>
            <person name="Orjeda G."/>
            <person name="Samain S."/>
            <person name="Cattolico L."/>
            <person name="Pelletier E."/>
            <person name="Couloux A."/>
            <person name="Segurens B."/>
            <person name="Wincker P."/>
            <person name="D'Hont A."/>
            <person name="Scarpelli C."/>
            <person name="Weissenbach J."/>
            <person name="Salanoubat M."/>
            <person name="Quetier F."/>
            <person name="Yu Y."/>
            <person name="Kim H.R."/>
            <person name="Rambo T."/>
            <person name="Currie J."/>
            <person name="Collura K."/>
            <person name="Luo M."/>
            <person name="Yang T."/>
            <person name="Ammiraju J.S.S."/>
            <person name="Engler F."/>
            <person name="Soderlund C."/>
            <person name="Wing R.A."/>
            <person name="Palmer L.E."/>
            <person name="de la Bastide M."/>
            <person name="Spiegel L."/>
            <person name="Nascimento L."/>
            <person name="Zutavern T."/>
            <person name="O'Shaughnessy A."/>
            <person name="Dike S."/>
            <person name="Dedhia N."/>
            <person name="Preston R."/>
            <person name="Balija V."/>
            <person name="McCombie W.R."/>
            <person name="Chow T."/>
            <person name="Chen H."/>
            <person name="Chung M."/>
            <person name="Chen C."/>
            <person name="Shaw J."/>
            <person name="Wu H."/>
            <person name="Hsiao K."/>
            <person name="Chao Y."/>
            <person name="Chu M."/>
            <person name="Cheng C."/>
            <person name="Hour A."/>
            <person name="Lee P."/>
            <person name="Lin S."/>
            <person name="Lin Y."/>
            <person name="Liou J."/>
            <person name="Liu S."/>
            <person name="Hsing Y."/>
            <person name="Raghuvanshi S."/>
            <person name="Mohanty A."/>
            <person name="Bharti A.K."/>
            <person name="Gaur A."/>
            <person name="Gupta V."/>
            <person name="Kumar D."/>
            <person name="Ravi V."/>
            <person name="Vij S."/>
            <person name="Kapur A."/>
            <person name="Khurana P."/>
            <person name="Khurana P."/>
            <person name="Khurana J.P."/>
            <person name="Tyagi A.K."/>
            <person name="Gaikwad K."/>
            <person name="Singh A."/>
            <person name="Dalal V."/>
            <person name="Srivastava S."/>
            <person name="Dixit A."/>
            <person name="Pal A.K."/>
            <person name="Ghazi I.A."/>
            <person name="Yadav M."/>
            <person name="Pandit A."/>
            <person name="Bhargava A."/>
            <person name="Sureshbabu K."/>
            <person name="Batra K."/>
            <person name="Sharma T.R."/>
            <person name="Mohapatra T."/>
            <person name="Singh N.K."/>
            <person name="Messing J."/>
            <person name="Nelson A.B."/>
            <person name="Fuks G."/>
            <person name="Kavchok S."/>
            <person name="Keizer G."/>
            <person name="Linton E."/>
            <person name="Llaca V."/>
            <person name="Song R."/>
            <person name="Tanyolac B."/>
            <person name="Young S."/>
            <person name="Ho-Il K."/>
            <person name="Hahn J.H."/>
            <person name="Sangsakoo G."/>
            <person name="Vanavichit A."/>
            <person name="de Mattos Luiz.A.T."/>
            <person name="Zimmer P.D."/>
            <person name="Malone G."/>
            <person name="Dellagostin O."/>
            <person name="de Oliveira A.C."/>
            <person name="Bevan M."/>
            <person name="Bancroft I."/>
            <person name="Minx P."/>
            <person name="Cordum H."/>
            <person name="Wilson R."/>
            <person name="Cheng Z."/>
            <person name="Jin W."/>
            <person name="Jiang J."/>
            <person name="Leong S.A."/>
            <person name="Iwama H."/>
            <person name="Gojobori T."/>
            <person name="Itoh T."/>
            <person name="Niimura Y."/>
            <person name="Fujii Y."/>
            <person name="Habara T."/>
            <person name="Sakai H."/>
            <person name="Sato Y."/>
            <person name="Wilson G."/>
            <person name="Kumar K."/>
            <person name="McCouch S."/>
            <person name="Juretic N."/>
            <person name="Hoen D."/>
            <person name="Wright S."/>
            <person name="Bruskiewich R."/>
            <person name="Bureau T."/>
            <person name="Miyao A."/>
            <person name="Hirochika H."/>
            <person name="Nishikawa T."/>
            <person name="Kadowaki K."/>
            <person name="Sugiura M."/>
            <person name="Burr B."/>
            <person name="Sasaki T."/>
        </authorList>
    </citation>
    <scope>NUCLEOTIDE SEQUENCE [LARGE SCALE GENOMIC DNA]</scope>
    <source>
        <strain evidence="3">cv. Nipponbare</strain>
    </source>
</reference>
<dbReference type="AlphaFoldDB" id="Q10JA5"/>
<evidence type="ECO:0000256" key="1">
    <source>
        <dbReference type="SAM" id="MobiDB-lite"/>
    </source>
</evidence>
<evidence type="ECO:0000313" key="2">
    <source>
        <dbReference type="EMBL" id="AAR01769.1"/>
    </source>
</evidence>
<proteinExistence type="predicted"/>
<name>Q10JA5_ORYSJ</name>
<dbReference type="EMBL" id="AC133398">
    <property type="protein sequence ID" value="AAR01769.1"/>
    <property type="molecule type" value="Genomic_DNA"/>
</dbReference>
<gene>
    <name evidence="2" type="primary">OSJNBa0083F15.16</name>
</gene>
<accession>Q10JA5</accession>
<organism evidence="2 3">
    <name type="scientific">Oryza sativa subsp. japonica</name>
    <name type="common">Rice</name>
    <dbReference type="NCBI Taxonomy" id="39947"/>
    <lineage>
        <taxon>Eukaryota</taxon>
        <taxon>Viridiplantae</taxon>
        <taxon>Streptophyta</taxon>
        <taxon>Embryophyta</taxon>
        <taxon>Tracheophyta</taxon>
        <taxon>Spermatophyta</taxon>
        <taxon>Magnoliopsida</taxon>
        <taxon>Liliopsida</taxon>
        <taxon>Poales</taxon>
        <taxon>Poaceae</taxon>
        <taxon>BOP clade</taxon>
        <taxon>Oryzoideae</taxon>
        <taxon>Oryzeae</taxon>
        <taxon>Oryzinae</taxon>
        <taxon>Oryza</taxon>
        <taxon>Oryza sativa</taxon>
    </lineage>
</organism>
<feature type="region of interest" description="Disordered" evidence="1">
    <location>
        <begin position="1"/>
        <end position="23"/>
    </location>
</feature>
<reference evidence="3" key="2">
    <citation type="journal article" date="2008" name="Nucleic Acids Res.">
        <title>The rice annotation project database (RAP-DB): 2008 update.</title>
        <authorList>
            <consortium name="The rice annotation project (RAP)"/>
        </authorList>
    </citation>
    <scope>GENOME REANNOTATION</scope>
    <source>
        <strain evidence="3">cv. Nipponbare</strain>
    </source>
</reference>
<evidence type="ECO:0000313" key="3">
    <source>
        <dbReference type="Proteomes" id="UP000000763"/>
    </source>
</evidence>
<sequence>MAGVRCGDGGDDRPSPPPLSLSRLPPATDLVMATLAAATVVVAEDRSGSGGYFLLQCGVLIWDVNFVGILDFDLGLQLSDFVIHAAFQPECLKPILSYKGMGWLISV</sequence>